<dbReference type="Proteomes" id="UP000319143">
    <property type="component" value="Unassembled WGS sequence"/>
</dbReference>
<evidence type="ECO:0000313" key="2">
    <source>
        <dbReference type="Proteomes" id="UP000319143"/>
    </source>
</evidence>
<protein>
    <submittedName>
        <fullName evidence="1">Uncharacterized protein</fullName>
    </submittedName>
</protein>
<evidence type="ECO:0000313" key="1">
    <source>
        <dbReference type="EMBL" id="TWU33289.1"/>
    </source>
</evidence>
<reference evidence="1 2" key="1">
    <citation type="submission" date="2019-02" db="EMBL/GenBank/DDBJ databases">
        <title>Deep-cultivation of Planctomycetes and their phenomic and genomic characterization uncovers novel biology.</title>
        <authorList>
            <person name="Wiegand S."/>
            <person name="Jogler M."/>
            <person name="Boedeker C."/>
            <person name="Pinto D."/>
            <person name="Vollmers J."/>
            <person name="Rivas-Marin E."/>
            <person name="Kohn T."/>
            <person name="Peeters S.H."/>
            <person name="Heuer A."/>
            <person name="Rast P."/>
            <person name="Oberbeckmann S."/>
            <person name="Bunk B."/>
            <person name="Jeske O."/>
            <person name="Meyerdierks A."/>
            <person name="Storesund J.E."/>
            <person name="Kallscheuer N."/>
            <person name="Luecker S."/>
            <person name="Lage O.M."/>
            <person name="Pohl T."/>
            <person name="Merkel B.J."/>
            <person name="Hornburger P."/>
            <person name="Mueller R.-W."/>
            <person name="Bruemmer F."/>
            <person name="Labrenz M."/>
            <person name="Spormann A.M."/>
            <person name="Op Den Camp H."/>
            <person name="Overmann J."/>
            <person name="Amann R."/>
            <person name="Jetten M.S.M."/>
            <person name="Mascher T."/>
            <person name="Medema M.H."/>
            <person name="Devos D.P."/>
            <person name="Kaster A.-K."/>
            <person name="Ovreas L."/>
            <person name="Rohde M."/>
            <person name="Galperin M.Y."/>
            <person name="Jogler C."/>
        </authorList>
    </citation>
    <scope>NUCLEOTIDE SEQUENCE [LARGE SCALE GENOMIC DNA]</scope>
    <source>
        <strain evidence="1 2">Poly41</strain>
    </source>
</reference>
<organism evidence="1 2">
    <name type="scientific">Novipirellula artificiosorum</name>
    <dbReference type="NCBI Taxonomy" id="2528016"/>
    <lineage>
        <taxon>Bacteria</taxon>
        <taxon>Pseudomonadati</taxon>
        <taxon>Planctomycetota</taxon>
        <taxon>Planctomycetia</taxon>
        <taxon>Pirellulales</taxon>
        <taxon>Pirellulaceae</taxon>
        <taxon>Novipirellula</taxon>
    </lineage>
</organism>
<dbReference type="AlphaFoldDB" id="A0A5C6DED2"/>
<name>A0A5C6DED2_9BACT</name>
<dbReference type="EMBL" id="SJPV01000010">
    <property type="protein sequence ID" value="TWU33289.1"/>
    <property type="molecule type" value="Genomic_DNA"/>
</dbReference>
<comment type="caution">
    <text evidence="1">The sequence shown here is derived from an EMBL/GenBank/DDBJ whole genome shotgun (WGS) entry which is preliminary data.</text>
</comment>
<sequence length="30" mass="3229">MVCGDCSKTDEPWPEGFAAKQDGLLFGGIR</sequence>
<keyword evidence="2" id="KW-1185">Reference proteome</keyword>
<proteinExistence type="predicted"/>
<gene>
    <name evidence="1" type="ORF">Poly41_50410</name>
</gene>
<accession>A0A5C6DED2</accession>